<evidence type="ECO:0000313" key="2">
    <source>
        <dbReference type="EMBL" id="PLB54590.1"/>
    </source>
</evidence>
<dbReference type="EMBL" id="MSFO01000001">
    <property type="protein sequence ID" value="PLB54590.1"/>
    <property type="molecule type" value="Genomic_DNA"/>
</dbReference>
<comment type="caution">
    <text evidence="2">The sequence shown here is derived from an EMBL/GenBank/DDBJ whole genome shotgun (WGS) entry which is preliminary data.</text>
</comment>
<dbReference type="AlphaFoldDB" id="A0A2I2GNY8"/>
<dbReference type="RefSeq" id="XP_024709892.1">
    <property type="nucleotide sequence ID" value="XM_024842811.1"/>
</dbReference>
<evidence type="ECO:0000256" key="1">
    <source>
        <dbReference type="SAM" id="SignalP"/>
    </source>
</evidence>
<feature type="signal peptide" evidence="1">
    <location>
        <begin position="1"/>
        <end position="18"/>
    </location>
</feature>
<gene>
    <name evidence="2" type="ORF">P170DRAFT_21030</name>
</gene>
<reference evidence="2 3" key="1">
    <citation type="submission" date="2016-12" db="EMBL/GenBank/DDBJ databases">
        <title>The genomes of Aspergillus section Nigri reveals drivers in fungal speciation.</title>
        <authorList>
            <consortium name="DOE Joint Genome Institute"/>
            <person name="Vesth T.C."/>
            <person name="Nybo J."/>
            <person name="Theobald S."/>
            <person name="Brandl J."/>
            <person name="Frisvad J.C."/>
            <person name="Nielsen K.F."/>
            <person name="Lyhne E.K."/>
            <person name="Kogle M.E."/>
            <person name="Kuo A."/>
            <person name="Riley R."/>
            <person name="Clum A."/>
            <person name="Nolan M."/>
            <person name="Lipzen A."/>
            <person name="Salamov A."/>
            <person name="Henrissat B."/>
            <person name="Wiebenga A."/>
            <person name="De Vries R.P."/>
            <person name="Grigoriev I.V."/>
            <person name="Mortensen U.H."/>
            <person name="Andersen M.R."/>
            <person name="Baker S.E."/>
        </authorList>
    </citation>
    <scope>NUCLEOTIDE SEQUENCE [LARGE SCALE GENOMIC DNA]</scope>
    <source>
        <strain evidence="2 3">IBT 23096</strain>
    </source>
</reference>
<evidence type="ECO:0000313" key="3">
    <source>
        <dbReference type="Proteomes" id="UP000234275"/>
    </source>
</evidence>
<dbReference type="OrthoDB" id="10479338at2759"/>
<feature type="chain" id="PRO_5014189326" evidence="1">
    <location>
        <begin position="19"/>
        <end position="79"/>
    </location>
</feature>
<name>A0A2I2GNY8_9EURO</name>
<dbReference type="GeneID" id="36550510"/>
<sequence length="79" mass="8655">MTHSSSWSFAALLSGLKGCLVPDGGRLIYAFGTFTLLLYGRDEGISETILLLGGVCPDGPWLRSMTLDWYLAARQLGMW</sequence>
<proteinExistence type="predicted"/>
<dbReference type="Proteomes" id="UP000234275">
    <property type="component" value="Unassembled WGS sequence"/>
</dbReference>
<accession>A0A2I2GNY8</accession>
<keyword evidence="1" id="KW-0732">Signal</keyword>
<dbReference type="VEuPathDB" id="FungiDB:P170DRAFT_21030"/>
<keyword evidence="3" id="KW-1185">Reference proteome</keyword>
<protein>
    <submittedName>
        <fullName evidence="2">Uncharacterized protein</fullName>
    </submittedName>
</protein>
<organism evidence="2 3">
    <name type="scientific">Aspergillus steynii IBT 23096</name>
    <dbReference type="NCBI Taxonomy" id="1392250"/>
    <lineage>
        <taxon>Eukaryota</taxon>
        <taxon>Fungi</taxon>
        <taxon>Dikarya</taxon>
        <taxon>Ascomycota</taxon>
        <taxon>Pezizomycotina</taxon>
        <taxon>Eurotiomycetes</taxon>
        <taxon>Eurotiomycetidae</taxon>
        <taxon>Eurotiales</taxon>
        <taxon>Aspergillaceae</taxon>
        <taxon>Aspergillus</taxon>
        <taxon>Aspergillus subgen. Circumdati</taxon>
    </lineage>
</organism>